<accession>A5Z406</accession>
<dbReference type="GO" id="GO:0006355">
    <property type="term" value="P:regulation of DNA-templated transcription"/>
    <property type="evidence" value="ECO:0007669"/>
    <property type="project" value="InterPro"/>
</dbReference>
<name>A5Z406_9FIRM</name>
<gene>
    <name evidence="2" type="ORF">EUBVEN_00412</name>
</gene>
<dbReference type="AlphaFoldDB" id="A5Z406"/>
<dbReference type="Gene3D" id="1.10.1220.10">
    <property type="entry name" value="Met repressor-like"/>
    <property type="match status" value="1"/>
</dbReference>
<evidence type="ECO:0000256" key="1">
    <source>
        <dbReference type="SAM" id="MobiDB-lite"/>
    </source>
</evidence>
<dbReference type="InterPro" id="IPR013321">
    <property type="entry name" value="Arc_rbn_hlx_hlx"/>
</dbReference>
<dbReference type="RefSeq" id="WP_005359587.1">
    <property type="nucleotide sequence ID" value="NZ_DS264268.1"/>
</dbReference>
<dbReference type="Proteomes" id="UP000006000">
    <property type="component" value="Unassembled WGS sequence"/>
</dbReference>
<proteinExistence type="predicted"/>
<sequence length="78" mass="8742">MIKKNQRAKEVQQLAEEKTGGTPATKAKNKYNAKAYDQFLVTVPTGQKAEIDKEAKKQGYKSRNEFIVAAIEEKKARG</sequence>
<evidence type="ECO:0000313" key="2">
    <source>
        <dbReference type="EMBL" id="EDM52216.1"/>
    </source>
</evidence>
<dbReference type="HOGENOM" id="CLU_187427_3_0_9"/>
<organism evidence="2 3">
    <name type="scientific">Eubacterium ventriosum ATCC 27560</name>
    <dbReference type="NCBI Taxonomy" id="411463"/>
    <lineage>
        <taxon>Bacteria</taxon>
        <taxon>Bacillati</taxon>
        <taxon>Bacillota</taxon>
        <taxon>Clostridia</taxon>
        <taxon>Eubacteriales</taxon>
        <taxon>Eubacteriaceae</taxon>
        <taxon>Eubacterium</taxon>
    </lineage>
</organism>
<feature type="region of interest" description="Disordered" evidence="1">
    <location>
        <begin position="1"/>
        <end position="26"/>
    </location>
</feature>
<reference evidence="2 3" key="2">
    <citation type="submission" date="2007-04" db="EMBL/GenBank/DDBJ databases">
        <title>Draft genome sequence of Eubacterium ventriosum (ATCC 27560).</title>
        <authorList>
            <person name="Sudarsanam P."/>
            <person name="Ley R."/>
            <person name="Guruge J."/>
            <person name="Turnbaugh P.J."/>
            <person name="Mahowald M."/>
            <person name="Liep D."/>
            <person name="Gordon J."/>
        </authorList>
    </citation>
    <scope>NUCLEOTIDE SEQUENCE [LARGE SCALE GENOMIC DNA]</scope>
    <source>
        <strain evidence="2 3">ATCC 27560</strain>
    </source>
</reference>
<dbReference type="STRING" id="411463.EUBVEN_00412"/>
<dbReference type="CDD" id="cd22231">
    <property type="entry name" value="RHH_NikR_HicB-like"/>
    <property type="match status" value="1"/>
</dbReference>
<reference evidence="2 3" key="1">
    <citation type="submission" date="2007-03" db="EMBL/GenBank/DDBJ databases">
        <authorList>
            <person name="Fulton L."/>
            <person name="Clifton S."/>
            <person name="Fulton B."/>
            <person name="Xu J."/>
            <person name="Minx P."/>
            <person name="Pepin K.H."/>
            <person name="Johnson M."/>
            <person name="Thiruvilangam P."/>
            <person name="Bhonagiri V."/>
            <person name="Nash W.E."/>
            <person name="Mardis E.R."/>
            <person name="Wilson R.K."/>
        </authorList>
    </citation>
    <scope>NUCLEOTIDE SEQUENCE [LARGE SCALE GENOMIC DNA]</scope>
    <source>
        <strain evidence="2 3">ATCC 27560</strain>
    </source>
</reference>
<comment type="caution">
    <text evidence="2">The sequence shown here is derived from an EMBL/GenBank/DDBJ whole genome shotgun (WGS) entry which is preliminary data.</text>
</comment>
<dbReference type="EMBL" id="AAVL02000026">
    <property type="protein sequence ID" value="EDM52216.1"/>
    <property type="molecule type" value="Genomic_DNA"/>
</dbReference>
<protein>
    <submittedName>
        <fullName evidence="2">Ribbon-helix-helix protein, CopG family</fullName>
    </submittedName>
</protein>
<feature type="compositionally biased region" description="Basic and acidic residues" evidence="1">
    <location>
        <begin position="7"/>
        <end position="19"/>
    </location>
</feature>
<evidence type="ECO:0000313" key="3">
    <source>
        <dbReference type="Proteomes" id="UP000006000"/>
    </source>
</evidence>